<dbReference type="Proteomes" id="UP000281553">
    <property type="component" value="Unassembled WGS sequence"/>
</dbReference>
<protein>
    <submittedName>
        <fullName evidence="1">Uncharacterized protein</fullName>
    </submittedName>
</protein>
<keyword evidence="2" id="KW-1185">Reference proteome</keyword>
<evidence type="ECO:0000313" key="2">
    <source>
        <dbReference type="Proteomes" id="UP000281553"/>
    </source>
</evidence>
<proteinExistence type="predicted"/>
<dbReference type="AlphaFoldDB" id="A0A3P7LSB7"/>
<dbReference type="EMBL" id="UYRU01059765">
    <property type="protein sequence ID" value="VDN14607.1"/>
    <property type="molecule type" value="Genomic_DNA"/>
</dbReference>
<dbReference type="OrthoDB" id="6304572at2759"/>
<sequence>MSAYPINLALSVIIDPKKPLGSPDAHIDEDPGTLVTVGVCQHGREHETEKGRYEDIALLHSIGHCKGFGDHSVARDARHHPVVELAYPMSEMVQATELLHDFPESSAIHRVKRFR</sequence>
<reference evidence="1 2" key="1">
    <citation type="submission" date="2018-11" db="EMBL/GenBank/DDBJ databases">
        <authorList>
            <consortium name="Pathogen Informatics"/>
        </authorList>
    </citation>
    <scope>NUCLEOTIDE SEQUENCE [LARGE SCALE GENOMIC DNA]</scope>
</reference>
<organism evidence="1 2">
    <name type="scientific">Dibothriocephalus latus</name>
    <name type="common">Fish tapeworm</name>
    <name type="synonym">Diphyllobothrium latum</name>
    <dbReference type="NCBI Taxonomy" id="60516"/>
    <lineage>
        <taxon>Eukaryota</taxon>
        <taxon>Metazoa</taxon>
        <taxon>Spiralia</taxon>
        <taxon>Lophotrochozoa</taxon>
        <taxon>Platyhelminthes</taxon>
        <taxon>Cestoda</taxon>
        <taxon>Eucestoda</taxon>
        <taxon>Diphyllobothriidea</taxon>
        <taxon>Diphyllobothriidae</taxon>
        <taxon>Dibothriocephalus</taxon>
    </lineage>
</organism>
<accession>A0A3P7LSB7</accession>
<gene>
    <name evidence="1" type="ORF">DILT_LOCUS10438</name>
</gene>
<name>A0A3P7LSB7_DIBLA</name>
<evidence type="ECO:0000313" key="1">
    <source>
        <dbReference type="EMBL" id="VDN14607.1"/>
    </source>
</evidence>